<dbReference type="AlphaFoldDB" id="A0A5P2CUN9"/>
<feature type="region of interest" description="Disordered" evidence="1">
    <location>
        <begin position="1"/>
        <end position="20"/>
    </location>
</feature>
<name>A0A5P2CUN9_STRVZ</name>
<dbReference type="EMBL" id="CP029190">
    <property type="protein sequence ID" value="QES46575.1"/>
    <property type="molecule type" value="Genomic_DNA"/>
</dbReference>
<dbReference type="OrthoDB" id="833207at2"/>
<organism evidence="2 3">
    <name type="scientific">Streptomyces venezuelae</name>
    <dbReference type="NCBI Taxonomy" id="54571"/>
    <lineage>
        <taxon>Bacteria</taxon>
        <taxon>Bacillati</taxon>
        <taxon>Actinomycetota</taxon>
        <taxon>Actinomycetes</taxon>
        <taxon>Kitasatosporales</taxon>
        <taxon>Streptomycetaceae</taxon>
        <taxon>Streptomyces</taxon>
    </lineage>
</organism>
<protein>
    <recommendedName>
        <fullName evidence="4">Dehydrogenase</fullName>
    </recommendedName>
</protein>
<proteinExistence type="predicted"/>
<dbReference type="Proteomes" id="UP000325211">
    <property type="component" value="Chromosome"/>
</dbReference>
<evidence type="ECO:0000256" key="1">
    <source>
        <dbReference type="SAM" id="MobiDB-lite"/>
    </source>
</evidence>
<reference evidence="2 3" key="1">
    <citation type="submission" date="2018-05" db="EMBL/GenBank/DDBJ databases">
        <title>Streptomyces venezuelae.</title>
        <authorList>
            <person name="Kim W."/>
            <person name="Lee N."/>
            <person name="Cho B.-K."/>
        </authorList>
    </citation>
    <scope>NUCLEOTIDE SEQUENCE [LARGE SCALE GENOMIC DNA]</scope>
    <source>
        <strain evidence="2 3">ATCC 21782</strain>
    </source>
</reference>
<evidence type="ECO:0000313" key="2">
    <source>
        <dbReference type="EMBL" id="QES46575.1"/>
    </source>
</evidence>
<feature type="region of interest" description="Disordered" evidence="1">
    <location>
        <begin position="59"/>
        <end position="90"/>
    </location>
</feature>
<gene>
    <name evidence="2" type="ORF">DEJ50_00615</name>
</gene>
<evidence type="ECO:0000313" key="3">
    <source>
        <dbReference type="Proteomes" id="UP000325211"/>
    </source>
</evidence>
<sequence length="90" mass="9622">MEAREVVPAGPTARRDPHMTPLPGVYLCSASTPPGPSVHGICGYFAARSALRREYGIPTPTSLAPVPDPMPVDRVVRHKGTTTRAGKHHD</sequence>
<accession>A0A5P2CUN9</accession>
<evidence type="ECO:0008006" key="4">
    <source>
        <dbReference type="Google" id="ProtNLM"/>
    </source>
</evidence>
<feature type="compositionally biased region" description="Basic residues" evidence="1">
    <location>
        <begin position="76"/>
        <end position="90"/>
    </location>
</feature>